<keyword evidence="1" id="KW-0285">Flavoprotein</keyword>
<proteinExistence type="predicted"/>
<evidence type="ECO:0000256" key="2">
    <source>
        <dbReference type="ARBA" id="ARBA00022827"/>
    </source>
</evidence>
<dbReference type="GO" id="GO:0044550">
    <property type="term" value="P:secondary metabolite biosynthetic process"/>
    <property type="evidence" value="ECO:0007669"/>
    <property type="project" value="TreeGrafter"/>
</dbReference>
<dbReference type="PRINTS" id="PR00420">
    <property type="entry name" value="RNGMNOXGNASE"/>
</dbReference>
<dbReference type="InParanoid" id="A0A165SKH3"/>
<protein>
    <submittedName>
        <fullName evidence="5">Salicylate hydroxylase</fullName>
    </submittedName>
</protein>
<dbReference type="EMBL" id="KV425572">
    <property type="protein sequence ID" value="KZT25299.1"/>
    <property type="molecule type" value="Genomic_DNA"/>
</dbReference>
<dbReference type="GO" id="GO:0016491">
    <property type="term" value="F:oxidoreductase activity"/>
    <property type="evidence" value="ECO:0007669"/>
    <property type="project" value="UniProtKB-KW"/>
</dbReference>
<evidence type="ECO:0000313" key="5">
    <source>
        <dbReference type="EMBL" id="KZT25299.1"/>
    </source>
</evidence>
<organism evidence="5 6">
    <name type="scientific">Neolentinus lepideus HHB14362 ss-1</name>
    <dbReference type="NCBI Taxonomy" id="1314782"/>
    <lineage>
        <taxon>Eukaryota</taxon>
        <taxon>Fungi</taxon>
        <taxon>Dikarya</taxon>
        <taxon>Basidiomycota</taxon>
        <taxon>Agaricomycotina</taxon>
        <taxon>Agaricomycetes</taxon>
        <taxon>Gloeophyllales</taxon>
        <taxon>Gloeophyllaceae</taxon>
        <taxon>Neolentinus</taxon>
    </lineage>
</organism>
<dbReference type="InterPro" id="IPR051104">
    <property type="entry name" value="FAD_monoxygenase"/>
</dbReference>
<accession>A0A165SKH3</accession>
<dbReference type="SUPFAM" id="SSF51905">
    <property type="entry name" value="FAD/NAD(P)-binding domain"/>
    <property type="match status" value="1"/>
</dbReference>
<dbReference type="Proteomes" id="UP000076761">
    <property type="component" value="Unassembled WGS sequence"/>
</dbReference>
<dbReference type="Gene3D" id="3.50.50.60">
    <property type="entry name" value="FAD/NAD(P)-binding domain"/>
    <property type="match status" value="1"/>
</dbReference>
<keyword evidence="2" id="KW-0274">FAD</keyword>
<evidence type="ECO:0000313" key="6">
    <source>
        <dbReference type="Proteomes" id="UP000076761"/>
    </source>
</evidence>
<sequence length="433" mass="47368">MSPPKFRVAICGGGVGGLVLALALARYPDISVTIYEAAKNFTEIGAGIGLWPRALKVLEKLGLRDDIFNLVGCTDSTDPAHVFHFRKSDQPNGVSFYDLTTPGGLLRLHRASVQRLLLSRLPPSCATHTSKRLLSYTQRPSSVLLKFTDGSTASCDVLVGADGLRSAVRVGLVHELRARGVVSSEHLAEARWSGEVAYRALIPMENVRKAAPGHRCITTPTEFLGKDNYILTYPIEHGSLLNFVAFQRQPTREGTKFDGAWMAVAGGHADDWTRPYDGWDAEVQQLFDCAPNPMRWAIHVAPPLPTWVSGRVTLVGDAAHAMAPHEGSGAGQAIEDAYLLGTLLGHPHTTRATLPAALAAYDRVRRPFAEGVQRRSRENGLLFTFARHDIDRARVDAGVLRDLGERVRANWAWAWETTLDGDVERAVGMLERS</sequence>
<dbReference type="Pfam" id="PF01494">
    <property type="entry name" value="FAD_binding_3"/>
    <property type="match status" value="2"/>
</dbReference>
<reference evidence="5 6" key="1">
    <citation type="journal article" date="2016" name="Mol. Biol. Evol.">
        <title>Comparative Genomics of Early-Diverging Mushroom-Forming Fungi Provides Insights into the Origins of Lignocellulose Decay Capabilities.</title>
        <authorList>
            <person name="Nagy L.G."/>
            <person name="Riley R."/>
            <person name="Tritt A."/>
            <person name="Adam C."/>
            <person name="Daum C."/>
            <person name="Floudas D."/>
            <person name="Sun H."/>
            <person name="Yadav J.S."/>
            <person name="Pangilinan J."/>
            <person name="Larsson K.H."/>
            <person name="Matsuura K."/>
            <person name="Barry K."/>
            <person name="Labutti K."/>
            <person name="Kuo R."/>
            <person name="Ohm R.A."/>
            <person name="Bhattacharya S.S."/>
            <person name="Shirouzu T."/>
            <person name="Yoshinaga Y."/>
            <person name="Martin F.M."/>
            <person name="Grigoriev I.V."/>
            <person name="Hibbett D.S."/>
        </authorList>
    </citation>
    <scope>NUCLEOTIDE SEQUENCE [LARGE SCALE GENOMIC DNA]</scope>
    <source>
        <strain evidence="5 6">HHB14362 ss-1</strain>
    </source>
</reference>
<dbReference type="InterPro" id="IPR036188">
    <property type="entry name" value="FAD/NAD-bd_sf"/>
</dbReference>
<keyword evidence="6" id="KW-1185">Reference proteome</keyword>
<dbReference type="GO" id="GO:0071949">
    <property type="term" value="F:FAD binding"/>
    <property type="evidence" value="ECO:0007669"/>
    <property type="project" value="InterPro"/>
</dbReference>
<feature type="domain" description="FAD-binding" evidence="4">
    <location>
        <begin position="306"/>
        <end position="375"/>
    </location>
</feature>
<feature type="domain" description="FAD-binding" evidence="4">
    <location>
        <begin position="7"/>
        <end position="176"/>
    </location>
</feature>
<dbReference type="PANTHER" id="PTHR46720">
    <property type="entry name" value="HYDROXYLASE, PUTATIVE (AFU_ORTHOLOGUE AFUA_3G01460)-RELATED"/>
    <property type="match status" value="1"/>
</dbReference>
<dbReference type="InterPro" id="IPR002938">
    <property type="entry name" value="FAD-bd"/>
</dbReference>
<dbReference type="OrthoDB" id="417877at2759"/>
<evidence type="ECO:0000259" key="4">
    <source>
        <dbReference type="Pfam" id="PF01494"/>
    </source>
</evidence>
<dbReference type="PANTHER" id="PTHR46720:SF3">
    <property type="entry name" value="FAD-BINDING DOMAIN-CONTAINING PROTEIN-RELATED"/>
    <property type="match status" value="1"/>
</dbReference>
<keyword evidence="3" id="KW-0560">Oxidoreductase</keyword>
<evidence type="ECO:0000256" key="1">
    <source>
        <dbReference type="ARBA" id="ARBA00022630"/>
    </source>
</evidence>
<dbReference type="AlphaFoldDB" id="A0A165SKH3"/>
<dbReference type="STRING" id="1314782.A0A165SKH3"/>
<gene>
    <name evidence="5" type="ORF">NEOLEDRAFT_1133655</name>
</gene>
<dbReference type="SUPFAM" id="SSF54373">
    <property type="entry name" value="FAD-linked reductases, C-terminal domain"/>
    <property type="match status" value="1"/>
</dbReference>
<name>A0A165SKH3_9AGAM</name>
<evidence type="ECO:0000256" key="3">
    <source>
        <dbReference type="ARBA" id="ARBA00023002"/>
    </source>
</evidence>